<sequence>MIDYPDGRLAIRHNGVDLQYRTFDKRPQVNQAAIVENNRLGPILAYVAEQQKQLDMSRWAKAPRRRGQKNHIFKVG</sequence>
<comment type="caution">
    <text evidence="1">The sequence shown here is derived from an EMBL/GenBank/DDBJ whole genome shotgun (WGS) entry which is preliminary data.</text>
</comment>
<evidence type="ECO:0000313" key="1">
    <source>
        <dbReference type="EMBL" id="MBB5053552.1"/>
    </source>
</evidence>
<reference evidence="1 2" key="1">
    <citation type="submission" date="2020-08" db="EMBL/GenBank/DDBJ databases">
        <title>Genomic Encyclopedia of Type Strains, Phase IV (KMG-IV): sequencing the most valuable type-strain genomes for metagenomic binning, comparative biology and taxonomic classification.</title>
        <authorList>
            <person name="Goeker M."/>
        </authorList>
    </citation>
    <scope>NUCLEOTIDE SEQUENCE [LARGE SCALE GENOMIC DNA]</scope>
    <source>
        <strain evidence="1 2">DSM 17498</strain>
    </source>
</reference>
<organism evidence="1 2">
    <name type="scientific">Afipia massiliensis</name>
    <dbReference type="NCBI Taxonomy" id="211460"/>
    <lineage>
        <taxon>Bacteria</taxon>
        <taxon>Pseudomonadati</taxon>
        <taxon>Pseudomonadota</taxon>
        <taxon>Alphaproteobacteria</taxon>
        <taxon>Hyphomicrobiales</taxon>
        <taxon>Nitrobacteraceae</taxon>
        <taxon>Afipia</taxon>
    </lineage>
</organism>
<proteinExistence type="predicted"/>
<protein>
    <recommendedName>
        <fullName evidence="3">Transposase</fullName>
    </recommendedName>
</protein>
<name>A0A840N3S1_9BRAD</name>
<dbReference type="Proteomes" id="UP000521227">
    <property type="component" value="Unassembled WGS sequence"/>
</dbReference>
<evidence type="ECO:0000313" key="2">
    <source>
        <dbReference type="Proteomes" id="UP000521227"/>
    </source>
</evidence>
<dbReference type="AlphaFoldDB" id="A0A840N3S1"/>
<accession>A0A840N3S1</accession>
<dbReference type="EMBL" id="JACHIJ010000005">
    <property type="protein sequence ID" value="MBB5053552.1"/>
    <property type="molecule type" value="Genomic_DNA"/>
</dbReference>
<evidence type="ECO:0008006" key="3">
    <source>
        <dbReference type="Google" id="ProtNLM"/>
    </source>
</evidence>
<gene>
    <name evidence="1" type="ORF">HNQ36_003552</name>
</gene>